<dbReference type="Gramene" id="TVU23262">
    <property type="protein sequence ID" value="TVU23262"/>
    <property type="gene ID" value="EJB05_25616"/>
</dbReference>
<organism evidence="2 3">
    <name type="scientific">Eragrostis curvula</name>
    <name type="common">weeping love grass</name>
    <dbReference type="NCBI Taxonomy" id="38414"/>
    <lineage>
        <taxon>Eukaryota</taxon>
        <taxon>Viridiplantae</taxon>
        <taxon>Streptophyta</taxon>
        <taxon>Embryophyta</taxon>
        <taxon>Tracheophyta</taxon>
        <taxon>Spermatophyta</taxon>
        <taxon>Magnoliopsida</taxon>
        <taxon>Liliopsida</taxon>
        <taxon>Poales</taxon>
        <taxon>Poaceae</taxon>
        <taxon>PACMAD clade</taxon>
        <taxon>Chloridoideae</taxon>
        <taxon>Eragrostideae</taxon>
        <taxon>Eragrostidinae</taxon>
        <taxon>Eragrostis</taxon>
    </lineage>
</organism>
<proteinExistence type="predicted"/>
<comment type="caution">
    <text evidence="2">The sequence shown here is derived from an EMBL/GenBank/DDBJ whole genome shotgun (WGS) entry which is preliminary data.</text>
</comment>
<accession>A0A5J9UHW3</accession>
<dbReference type="EMBL" id="RWGY01000013">
    <property type="protein sequence ID" value="TVU23262.1"/>
    <property type="molecule type" value="Genomic_DNA"/>
</dbReference>
<name>A0A5J9UHW3_9POAL</name>
<evidence type="ECO:0000256" key="1">
    <source>
        <dbReference type="SAM" id="Phobius"/>
    </source>
</evidence>
<evidence type="ECO:0000313" key="3">
    <source>
        <dbReference type="Proteomes" id="UP000324897"/>
    </source>
</evidence>
<keyword evidence="1" id="KW-0812">Transmembrane</keyword>
<protein>
    <submittedName>
        <fullName evidence="2">Uncharacterized protein</fullName>
    </submittedName>
</protein>
<dbReference type="Proteomes" id="UP000324897">
    <property type="component" value="Chromosome 2"/>
</dbReference>
<gene>
    <name evidence="2" type="ORF">EJB05_25616</name>
</gene>
<feature type="non-terminal residue" evidence="2">
    <location>
        <position position="1"/>
    </location>
</feature>
<evidence type="ECO:0000313" key="2">
    <source>
        <dbReference type="EMBL" id="TVU23262.1"/>
    </source>
</evidence>
<feature type="non-terminal residue" evidence="2">
    <location>
        <position position="172"/>
    </location>
</feature>
<keyword evidence="1" id="KW-1133">Transmembrane helix</keyword>
<feature type="transmembrane region" description="Helical" evidence="1">
    <location>
        <begin position="29"/>
        <end position="53"/>
    </location>
</feature>
<keyword evidence="1" id="KW-0472">Membrane</keyword>
<reference evidence="2 3" key="1">
    <citation type="journal article" date="2019" name="Sci. Rep.">
        <title>A high-quality genome of Eragrostis curvula grass provides insights into Poaceae evolution and supports new strategies to enhance forage quality.</title>
        <authorList>
            <person name="Carballo J."/>
            <person name="Santos B.A.C.M."/>
            <person name="Zappacosta D."/>
            <person name="Garbus I."/>
            <person name="Selva J.P."/>
            <person name="Gallo C.A."/>
            <person name="Diaz A."/>
            <person name="Albertini E."/>
            <person name="Caccamo M."/>
            <person name="Echenique V."/>
        </authorList>
    </citation>
    <scope>NUCLEOTIDE SEQUENCE [LARGE SCALE GENOMIC DNA]</scope>
    <source>
        <strain evidence="3">cv. Victoria</strain>
        <tissue evidence="2">Leaf</tissue>
    </source>
</reference>
<dbReference type="AlphaFoldDB" id="A0A5J9UHW3"/>
<sequence>ARAPVGAVQGLGIEELKVTSKSSTSHRSLSIGLLFVLQLSCFIFLSSPLYLFLLTQAASNGSRSLTAKLAQVGVQTIKMVSFGALQDSFLASMNGLVRLPSHRCVELDGSAANLLLHTTHMHSKSGRAVFYSQRRVQRERLLRFGPGARAGAVASRDDSGSRLLSTRGVFYK</sequence>
<keyword evidence="3" id="KW-1185">Reference proteome</keyword>